<evidence type="ECO:0000256" key="3">
    <source>
        <dbReference type="ARBA" id="ARBA00022448"/>
    </source>
</evidence>
<dbReference type="GO" id="GO:0012505">
    <property type="term" value="C:endomembrane system"/>
    <property type="evidence" value="ECO:0007669"/>
    <property type="project" value="UniProtKB-SubCell"/>
</dbReference>
<proteinExistence type="inferred from homology"/>
<name>A0A2U9BXV0_SCOMX</name>
<dbReference type="InterPro" id="IPR028269">
    <property type="entry name" value="AP4E1_C"/>
</dbReference>
<dbReference type="GO" id="GO:0006886">
    <property type="term" value="P:intracellular protein transport"/>
    <property type="evidence" value="ECO:0007669"/>
    <property type="project" value="InterPro"/>
</dbReference>
<dbReference type="PIRSF" id="PIRSF037097">
    <property type="entry name" value="AP4_complex_epsilon"/>
    <property type="match status" value="1"/>
</dbReference>
<comment type="similarity">
    <text evidence="2">Belongs to the adaptor complexes large subunit family.</text>
</comment>
<dbReference type="STRING" id="52904.ENSSMAP00000019967"/>
<feature type="compositionally biased region" description="Low complexity" evidence="6">
    <location>
        <begin position="692"/>
        <end position="703"/>
    </location>
</feature>
<keyword evidence="3" id="KW-0813">Transport</keyword>
<dbReference type="Pfam" id="PF14807">
    <property type="entry name" value="AP4E_app_platf"/>
    <property type="match status" value="1"/>
</dbReference>
<feature type="compositionally biased region" description="Basic and acidic residues" evidence="6">
    <location>
        <begin position="905"/>
        <end position="916"/>
    </location>
</feature>
<feature type="compositionally biased region" description="Polar residues" evidence="6">
    <location>
        <begin position="748"/>
        <end position="761"/>
    </location>
</feature>
<evidence type="ECO:0000256" key="4">
    <source>
        <dbReference type="ARBA" id="ARBA00022927"/>
    </source>
</evidence>
<evidence type="ECO:0000313" key="9">
    <source>
        <dbReference type="Proteomes" id="UP000246464"/>
    </source>
</evidence>
<keyword evidence="5" id="KW-0472">Membrane</keyword>
<dbReference type="InterPro" id="IPR050840">
    <property type="entry name" value="Adaptor_Complx_Large_Subunit"/>
</dbReference>
<gene>
    <name evidence="8" type="ORF">SMAX5B_009716</name>
</gene>
<feature type="region of interest" description="Disordered" evidence="6">
    <location>
        <begin position="796"/>
        <end position="831"/>
    </location>
</feature>
<evidence type="ECO:0000313" key="8">
    <source>
        <dbReference type="EMBL" id="AWP08299.1"/>
    </source>
</evidence>
<keyword evidence="4" id="KW-0653">Protein transport</keyword>
<feature type="domain" description="AP-4 complex subunit epsilon-1 C-terminal" evidence="7">
    <location>
        <begin position="1046"/>
        <end position="1150"/>
    </location>
</feature>
<dbReference type="GO" id="GO:0016192">
    <property type="term" value="P:vesicle-mediated transport"/>
    <property type="evidence" value="ECO:0007669"/>
    <property type="project" value="InterPro"/>
</dbReference>
<organism evidence="8 9">
    <name type="scientific">Scophthalmus maximus</name>
    <name type="common">Turbot</name>
    <name type="synonym">Psetta maxima</name>
    <dbReference type="NCBI Taxonomy" id="52904"/>
    <lineage>
        <taxon>Eukaryota</taxon>
        <taxon>Metazoa</taxon>
        <taxon>Chordata</taxon>
        <taxon>Craniata</taxon>
        <taxon>Vertebrata</taxon>
        <taxon>Euteleostomi</taxon>
        <taxon>Actinopterygii</taxon>
        <taxon>Neopterygii</taxon>
        <taxon>Teleostei</taxon>
        <taxon>Neoteleostei</taxon>
        <taxon>Acanthomorphata</taxon>
        <taxon>Carangaria</taxon>
        <taxon>Pleuronectiformes</taxon>
        <taxon>Pleuronectoidei</taxon>
        <taxon>Scophthalmidae</taxon>
        <taxon>Scophthalmus</taxon>
    </lineage>
</organism>
<dbReference type="EMBL" id="CP026252">
    <property type="protein sequence ID" value="AWP08299.1"/>
    <property type="molecule type" value="Genomic_DNA"/>
</dbReference>
<dbReference type="InterPro" id="IPR002553">
    <property type="entry name" value="Clathrin/coatomer_adapt-like_N"/>
</dbReference>
<dbReference type="Proteomes" id="UP000246464">
    <property type="component" value="Chromosome 10"/>
</dbReference>
<evidence type="ECO:0000256" key="5">
    <source>
        <dbReference type="ARBA" id="ARBA00023136"/>
    </source>
</evidence>
<evidence type="ECO:0000256" key="1">
    <source>
        <dbReference type="ARBA" id="ARBA00004184"/>
    </source>
</evidence>
<keyword evidence="9" id="KW-1185">Reference proteome</keyword>
<comment type="subcellular location">
    <subcellularLocation>
        <location evidence="1">Endomembrane system</location>
        <topology evidence="1">Peripheral membrane protein</topology>
    </subcellularLocation>
</comment>
<reference evidence="8 9" key="1">
    <citation type="submission" date="2017-12" db="EMBL/GenBank/DDBJ databases">
        <title>Integrating genomic resources of turbot (Scophthalmus maximus) in depth evaluation of genetic and physical mapping variation across individuals.</title>
        <authorList>
            <person name="Martinez P."/>
        </authorList>
    </citation>
    <scope>NUCLEOTIDE SEQUENCE [LARGE SCALE GENOMIC DNA]</scope>
</reference>
<protein>
    <submittedName>
        <fullName evidence="8">Putative AP-4 complex subunit epsilon-1</fullName>
    </submittedName>
</protein>
<dbReference type="AlphaFoldDB" id="A0A2U9BXV0"/>
<dbReference type="Gene3D" id="1.25.10.10">
    <property type="entry name" value="Leucine-rich Repeat Variant"/>
    <property type="match status" value="1"/>
</dbReference>
<feature type="region of interest" description="Disordered" evidence="6">
    <location>
        <begin position="735"/>
        <end position="777"/>
    </location>
</feature>
<dbReference type="GO" id="GO:0030124">
    <property type="term" value="C:AP-4 adaptor complex"/>
    <property type="evidence" value="ECO:0007669"/>
    <property type="project" value="InterPro"/>
</dbReference>
<evidence type="ECO:0000259" key="7">
    <source>
        <dbReference type="SMART" id="SM01356"/>
    </source>
</evidence>
<feature type="region of interest" description="Disordered" evidence="6">
    <location>
        <begin position="683"/>
        <end position="713"/>
    </location>
</feature>
<dbReference type="InterPro" id="IPR011989">
    <property type="entry name" value="ARM-like"/>
</dbReference>
<sequence>MSDVVEKTLTALPSLLSLDSQPGAAKLSSTSKLGNLIRGITELTSKHEEEKLIQRELASIKEQVSSPNTSMRQMKELMVRAIYCESLGYEASFSYIHAIKLAQQGAGLEKRVGYLAVSLFLNENHELLLLLVNTVLKDLQSTNLIEVCMALTVVSQMFPKDMIPAILPLVEEKLNHPKEIIRRKAVLALYKFYLIAPNQVQHIHNKFRKALCDKDPGVMTASLHIYLQMIQENPEGYKDLTASFVTILKQVVGGKLPIDFNYHSVPAPWLQIQLLRILSFLGKNDQSVSELMYEVLDESLQRAEMNHNITYAILYECVRCIYTIHPKSELLEKAAQCIGNFVLSPKINLKYLGLKALTYVVQQDPKLALQHQMTIIECLDHPDLIIKRETLELLFRITNAQNVMVIVEKMLEFLRVSTDDYTTIDLVGKVAELAEKYPSEYRQEKGRFSIFYNEWFIETMNTVFSVGGDMMQPDIPNSFLKLLSEGFDCVEDDRKLRLFAVDSYISLLHGEPGKLPQRFLQVISWVLGEYSHLREELEPASVLRLLEKLLDMKQTSSETKNWVLMAMTKLCVGGASVSVAQQVSETYISSMDTVLRQRAQELQHFGQDSEVRTRVLPRDTDLEPLEVDSSLSFLDGFVSEALAAGAAPYKPPHQRQEELAQAKALSLEPYGLSLPISMSSCSIADRQSPTPLSMSSGLSGDSTDLSHKGGSTTLKLDGVKRVWGREGYLVQRESVEETAQVEVPSPLRSPSQQAEANGSHSQTPTQTPTPEPEQEKQQLAASLFFGLSSQSSVCLMGKSGPTSHRFRRKAKGQGSISGATEQTSSSLVSSPSTVDNLLCDNLLDSNIPSELSVSSSKQTSELCHGLTTANGACDIETKLNDSDIKGSDPSLSEDSGLVAADSEDMNPHEDPERPKDLCLSSHLPAELSGLCHSEISPLCSIQSLDLSACHVQKDDSLVLVIFIQNSSDSAIRQIPLDLDSDELEVSRVSDSPVEDVRSHDVAVYQYSLTVKRPSVHVEVVGTVSCPVGTPQTVRFSYKLPLTTFIRPLTLSTEEYGTMWLAFSHDTKQNLTLISDDPEPLTATLSVLKRKLQLHVVEIIGMEGILACRLLRDRPCLMHCRVHAGALAVWLRSPVPDLPDCLIYHCQRALQED</sequence>
<dbReference type="SUPFAM" id="SSF48371">
    <property type="entry name" value="ARM repeat"/>
    <property type="match status" value="1"/>
</dbReference>
<evidence type="ECO:0000256" key="2">
    <source>
        <dbReference type="ARBA" id="ARBA00006613"/>
    </source>
</evidence>
<dbReference type="PANTHER" id="PTHR22780">
    <property type="entry name" value="ADAPTIN, ALPHA/GAMMA/EPSILON"/>
    <property type="match status" value="1"/>
</dbReference>
<evidence type="ECO:0000256" key="6">
    <source>
        <dbReference type="SAM" id="MobiDB-lite"/>
    </source>
</evidence>
<feature type="region of interest" description="Disordered" evidence="6">
    <location>
        <begin position="881"/>
        <end position="917"/>
    </location>
</feature>
<dbReference type="Pfam" id="PF01602">
    <property type="entry name" value="Adaptin_N"/>
    <property type="match status" value="1"/>
</dbReference>
<accession>A0A2U9BXV0</accession>
<dbReference type="SMART" id="SM01356">
    <property type="entry name" value="AP4E_app_platf"/>
    <property type="match status" value="1"/>
</dbReference>
<dbReference type="InterPro" id="IPR017109">
    <property type="entry name" value="AP4_complex_esu"/>
</dbReference>
<dbReference type="InterPro" id="IPR016024">
    <property type="entry name" value="ARM-type_fold"/>
</dbReference>